<evidence type="ECO:0000313" key="3">
    <source>
        <dbReference type="EMBL" id="EMA48236.1"/>
    </source>
</evidence>
<dbReference type="PANTHER" id="PTHR45947">
    <property type="entry name" value="SULFOQUINOVOSYL TRANSFERASE SQD2"/>
    <property type="match status" value="1"/>
</dbReference>
<reference evidence="3 4" key="1">
    <citation type="journal article" date="2014" name="PLoS Genet.">
        <title>Phylogenetically driven sequencing of extremely halophilic archaea reveals strategies for static and dynamic osmo-response.</title>
        <authorList>
            <person name="Becker E.A."/>
            <person name="Seitzer P.M."/>
            <person name="Tritt A."/>
            <person name="Larsen D."/>
            <person name="Krusor M."/>
            <person name="Yao A.I."/>
            <person name="Wu D."/>
            <person name="Madern D."/>
            <person name="Eisen J.A."/>
            <person name="Darling A.E."/>
            <person name="Facciotti M.T."/>
        </authorList>
    </citation>
    <scope>NUCLEOTIDE SEQUENCE [LARGE SCALE GENOMIC DNA]</scope>
    <source>
        <strain evidence="3 4">JCM 13552</strain>
    </source>
</reference>
<dbReference type="Pfam" id="PF13439">
    <property type="entry name" value="Glyco_transf_4"/>
    <property type="match status" value="1"/>
</dbReference>
<organism evidence="3 4">
    <name type="scientific">Halococcus thailandensis JCM 13552</name>
    <dbReference type="NCBI Taxonomy" id="1227457"/>
    <lineage>
        <taxon>Archaea</taxon>
        <taxon>Methanobacteriati</taxon>
        <taxon>Methanobacteriota</taxon>
        <taxon>Stenosarchaea group</taxon>
        <taxon>Halobacteria</taxon>
        <taxon>Halobacteriales</taxon>
        <taxon>Halococcaceae</taxon>
        <taxon>Halococcus</taxon>
    </lineage>
</organism>
<dbReference type="InterPro" id="IPR050194">
    <property type="entry name" value="Glycosyltransferase_grp1"/>
</dbReference>
<dbReference type="PANTHER" id="PTHR45947:SF3">
    <property type="entry name" value="SULFOQUINOVOSYL TRANSFERASE SQD2"/>
    <property type="match status" value="1"/>
</dbReference>
<dbReference type="InterPro" id="IPR001296">
    <property type="entry name" value="Glyco_trans_1"/>
</dbReference>
<keyword evidence="4" id="KW-1185">Reference proteome</keyword>
<comment type="caution">
    <text evidence="3">The sequence shown here is derived from an EMBL/GenBank/DDBJ whole genome shotgun (WGS) entry which is preliminary data.</text>
</comment>
<dbReference type="PATRIC" id="fig|1227457.3.peg.4001"/>
<dbReference type="GO" id="GO:0016757">
    <property type="term" value="F:glycosyltransferase activity"/>
    <property type="evidence" value="ECO:0007669"/>
    <property type="project" value="InterPro"/>
</dbReference>
<protein>
    <submittedName>
        <fullName evidence="3">Glycosyltransferase</fullName>
    </submittedName>
</protein>
<dbReference type="Gene3D" id="3.40.50.2000">
    <property type="entry name" value="Glycogen Phosphorylase B"/>
    <property type="match status" value="2"/>
</dbReference>
<dbReference type="RefSeq" id="WP_007743649.1">
    <property type="nucleotide sequence ID" value="NZ_AOMF01000195.1"/>
</dbReference>
<evidence type="ECO:0000259" key="1">
    <source>
        <dbReference type="Pfam" id="PF00534"/>
    </source>
</evidence>
<evidence type="ECO:0000259" key="2">
    <source>
        <dbReference type="Pfam" id="PF13439"/>
    </source>
</evidence>
<dbReference type="Proteomes" id="UP000011680">
    <property type="component" value="Unassembled WGS sequence"/>
</dbReference>
<sequence>MDILYITKTSLLSGGGGGEKRARKVTQRLANRGHHVTILSGKTDRGLPDKTRLNGCKVRHINCIPERLFDWPKISYYATRYLFAVVSIPILISMLLREDFDVIVENMTPYPTLSVLLAKAFAVPIVAVQHEFYDRSCFETYDPLTALIQLTVQNILRIVRYDAIVVPTQHVMEQLIAYGVPAERVHTVPNGVDAAKYQVDVTERNERSLLTVGRLSKRKNQSTIIRAFAHVREEFPDLQLAVVGTGPDQAKLEQLADTLNVADSITFHGFVSEDEKVRLMNEATVFCYSSRQEGFGIVLLEAMAAGLPVVAKRLSVYEEFFQDSTNGSLISEEDPHVFAEEIARYLNDMELCSEINIHNRSTAAQYSWDATAEQTETVLETCYDEQRAYESPPQKLSND</sequence>
<keyword evidence="3" id="KW-0808">Transferase</keyword>
<name>M0MRI3_9EURY</name>
<dbReference type="SUPFAM" id="SSF53756">
    <property type="entry name" value="UDP-Glycosyltransferase/glycogen phosphorylase"/>
    <property type="match status" value="1"/>
</dbReference>
<gene>
    <name evidence="3" type="ORF">C451_20617</name>
</gene>
<feature type="domain" description="Glycosyltransferase subfamily 4-like N-terminal" evidence="2">
    <location>
        <begin position="16"/>
        <end position="195"/>
    </location>
</feature>
<feature type="domain" description="Glycosyl transferase family 1" evidence="1">
    <location>
        <begin position="205"/>
        <end position="356"/>
    </location>
</feature>
<accession>M0MRI3</accession>
<dbReference type="EMBL" id="AOMF01000195">
    <property type="protein sequence ID" value="EMA48236.1"/>
    <property type="molecule type" value="Genomic_DNA"/>
</dbReference>
<dbReference type="STRING" id="1227457.C451_20617"/>
<dbReference type="InterPro" id="IPR028098">
    <property type="entry name" value="Glyco_trans_4-like_N"/>
</dbReference>
<proteinExistence type="predicted"/>
<dbReference type="AlphaFoldDB" id="M0MRI3"/>
<dbReference type="eggNOG" id="arCOG01403">
    <property type="taxonomic scope" value="Archaea"/>
</dbReference>
<dbReference type="OrthoDB" id="132546at2157"/>
<dbReference type="Pfam" id="PF00534">
    <property type="entry name" value="Glycos_transf_1"/>
    <property type="match status" value="1"/>
</dbReference>
<dbReference type="CDD" id="cd03801">
    <property type="entry name" value="GT4_PimA-like"/>
    <property type="match status" value="1"/>
</dbReference>
<evidence type="ECO:0000313" key="4">
    <source>
        <dbReference type="Proteomes" id="UP000011680"/>
    </source>
</evidence>